<evidence type="ECO:0000313" key="2">
    <source>
        <dbReference type="EMBL" id="MQY49165.1"/>
    </source>
</evidence>
<sequence length="241" mass="27250">MTYELYYWDDIPGRGEFVRLVLEETGAPYREMGKGKAGTKAIMDYLGDNSGPYPPFAPPFLKDGELIVSHVANILDYLGPKHGLAPTDEQERIFAKGLQLTLADFVAEAHDTHHPLGIDDYYEDQKAEAKKRSEAFIESRIPKFLGYFEKVIVKNPTENGFVVGDSLTTIDLSLFHVVDGLRYAFPRATSDLDKRYPKVMALHKKVGARPNIATYLASDRRLDFNESDVFRHYSELDQDPA</sequence>
<dbReference type="SUPFAM" id="SSF52833">
    <property type="entry name" value="Thioredoxin-like"/>
    <property type="match status" value="1"/>
</dbReference>
<name>A0A6A8ACX8_9HYPH</name>
<dbReference type="PROSITE" id="PS50405">
    <property type="entry name" value="GST_CTER"/>
    <property type="match status" value="1"/>
</dbReference>
<dbReference type="GO" id="GO:0006749">
    <property type="term" value="P:glutathione metabolic process"/>
    <property type="evidence" value="ECO:0007669"/>
    <property type="project" value="TreeGrafter"/>
</dbReference>
<keyword evidence="3" id="KW-1185">Reference proteome</keyword>
<dbReference type="Pfam" id="PF14497">
    <property type="entry name" value="GST_C_3"/>
    <property type="match status" value="1"/>
</dbReference>
<organism evidence="2 3">
    <name type="scientific">Endobacterium cereale</name>
    <dbReference type="NCBI Taxonomy" id="2663029"/>
    <lineage>
        <taxon>Bacteria</taxon>
        <taxon>Pseudomonadati</taxon>
        <taxon>Pseudomonadota</taxon>
        <taxon>Alphaproteobacteria</taxon>
        <taxon>Hyphomicrobiales</taxon>
        <taxon>Rhizobiaceae</taxon>
        <taxon>Endobacterium</taxon>
    </lineage>
</organism>
<gene>
    <name evidence="2" type="ORF">GAO09_24310</name>
</gene>
<dbReference type="PANTHER" id="PTHR11571:SF263">
    <property type="entry name" value="GLUTATHIONE S-TRANSFERASE"/>
    <property type="match status" value="1"/>
</dbReference>
<proteinExistence type="predicted"/>
<dbReference type="Gene3D" id="3.40.30.10">
    <property type="entry name" value="Glutaredoxin"/>
    <property type="match status" value="1"/>
</dbReference>
<dbReference type="SUPFAM" id="SSF47616">
    <property type="entry name" value="GST C-terminal domain-like"/>
    <property type="match status" value="1"/>
</dbReference>
<dbReference type="CDD" id="cd03192">
    <property type="entry name" value="GST_C_Sigma_like"/>
    <property type="match status" value="1"/>
</dbReference>
<reference evidence="2 3" key="1">
    <citation type="submission" date="2019-11" db="EMBL/GenBank/DDBJ databases">
        <title>Genome analysis of Rhizobacterium cereale a novel genus and species isolated from maize roots in North Spain.</title>
        <authorList>
            <person name="Menendez E."/>
            <person name="Flores-Felix J.D."/>
            <person name="Ramirez-Bahena M.-H."/>
            <person name="Igual J.M."/>
            <person name="Garcia-Fraile P."/>
            <person name="Peix A."/>
            <person name="Velazquez E."/>
        </authorList>
    </citation>
    <scope>NUCLEOTIDE SEQUENCE [LARGE SCALE GENOMIC DNA]</scope>
    <source>
        <strain evidence="2 3">RZME27</strain>
    </source>
</reference>
<accession>A0A6A8ACX8</accession>
<evidence type="ECO:0000259" key="1">
    <source>
        <dbReference type="PROSITE" id="PS50405"/>
    </source>
</evidence>
<dbReference type="RefSeq" id="WP_324185467.1">
    <property type="nucleotide sequence ID" value="NZ_JAYKOO010000008.1"/>
</dbReference>
<keyword evidence="2" id="KW-0808">Transferase</keyword>
<dbReference type="InterPro" id="IPR036249">
    <property type="entry name" value="Thioredoxin-like_sf"/>
</dbReference>
<dbReference type="GO" id="GO:0004364">
    <property type="term" value="F:glutathione transferase activity"/>
    <property type="evidence" value="ECO:0007669"/>
    <property type="project" value="TreeGrafter"/>
</dbReference>
<dbReference type="InterPro" id="IPR010987">
    <property type="entry name" value="Glutathione-S-Trfase_C-like"/>
</dbReference>
<dbReference type="InterPro" id="IPR036282">
    <property type="entry name" value="Glutathione-S-Trfase_C_sf"/>
</dbReference>
<dbReference type="EMBL" id="WIXI01000050">
    <property type="protein sequence ID" value="MQY49165.1"/>
    <property type="molecule type" value="Genomic_DNA"/>
</dbReference>
<dbReference type="Proteomes" id="UP000435138">
    <property type="component" value="Unassembled WGS sequence"/>
</dbReference>
<feature type="domain" description="GST C-terminal" evidence="1">
    <location>
        <begin position="88"/>
        <end position="229"/>
    </location>
</feature>
<comment type="caution">
    <text evidence="2">The sequence shown here is derived from an EMBL/GenBank/DDBJ whole genome shotgun (WGS) entry which is preliminary data.</text>
</comment>
<dbReference type="InterPro" id="IPR050213">
    <property type="entry name" value="GST_superfamily"/>
</dbReference>
<dbReference type="Gene3D" id="1.20.1050.10">
    <property type="match status" value="1"/>
</dbReference>
<protein>
    <submittedName>
        <fullName evidence="2">Glutathione S-transferase</fullName>
    </submittedName>
</protein>
<dbReference type="PANTHER" id="PTHR11571">
    <property type="entry name" value="GLUTATHIONE S-TRANSFERASE"/>
    <property type="match status" value="1"/>
</dbReference>
<dbReference type="InterPro" id="IPR004046">
    <property type="entry name" value="GST_C"/>
</dbReference>
<evidence type="ECO:0000313" key="3">
    <source>
        <dbReference type="Proteomes" id="UP000435138"/>
    </source>
</evidence>
<dbReference type="AlphaFoldDB" id="A0A6A8ACX8"/>